<name>A0ABR7GFU2_9FIRM</name>
<evidence type="ECO:0000313" key="3">
    <source>
        <dbReference type="Proteomes" id="UP000643810"/>
    </source>
</evidence>
<dbReference type="Proteomes" id="UP000643810">
    <property type="component" value="Unassembled WGS sequence"/>
</dbReference>
<dbReference type="EMBL" id="JACOPG010000002">
    <property type="protein sequence ID" value="MBC5686325.1"/>
    <property type="molecule type" value="Genomic_DNA"/>
</dbReference>
<reference evidence="2 3" key="1">
    <citation type="submission" date="2020-08" db="EMBL/GenBank/DDBJ databases">
        <title>Genome public.</title>
        <authorList>
            <person name="Liu C."/>
            <person name="Sun Q."/>
        </authorList>
    </citation>
    <scope>NUCLEOTIDE SEQUENCE [LARGE SCALE GENOMIC DNA]</scope>
    <source>
        <strain evidence="2 3">NSJ-9</strain>
    </source>
</reference>
<protein>
    <recommendedName>
        <fullName evidence="4">VCBS repeat-containing protein</fullName>
    </recommendedName>
</protein>
<dbReference type="PANTHER" id="PTHR39431:SF1">
    <property type="entry name" value="FRPA_C-RELATED PROTEIN"/>
    <property type="match status" value="1"/>
</dbReference>
<proteinExistence type="predicted"/>
<keyword evidence="3" id="KW-1185">Reference proteome</keyword>
<feature type="region of interest" description="Disordered" evidence="1">
    <location>
        <begin position="60"/>
        <end position="96"/>
    </location>
</feature>
<comment type="caution">
    <text evidence="2">The sequence shown here is derived from an EMBL/GenBank/DDBJ whole genome shotgun (WGS) entry which is preliminary data.</text>
</comment>
<gene>
    <name evidence="2" type="ORF">H8R94_06840</name>
</gene>
<feature type="compositionally biased region" description="Basic and acidic residues" evidence="1">
    <location>
        <begin position="60"/>
        <end position="86"/>
    </location>
</feature>
<dbReference type="PANTHER" id="PTHR39431">
    <property type="entry name" value="FRPA/C-RELATED PROTEIN"/>
    <property type="match status" value="1"/>
</dbReference>
<organism evidence="2 3">
    <name type="scientific">Roseburia lenta</name>
    <dbReference type="NCBI Taxonomy" id="2763061"/>
    <lineage>
        <taxon>Bacteria</taxon>
        <taxon>Bacillati</taxon>
        <taxon>Bacillota</taxon>
        <taxon>Clostridia</taxon>
        <taxon>Lachnospirales</taxon>
        <taxon>Lachnospiraceae</taxon>
        <taxon>Roseburia</taxon>
    </lineage>
</organism>
<accession>A0ABR7GFU2</accession>
<evidence type="ECO:0000256" key="1">
    <source>
        <dbReference type="SAM" id="MobiDB-lite"/>
    </source>
</evidence>
<dbReference type="RefSeq" id="WP_118534971.1">
    <property type="nucleotide sequence ID" value="NZ_JACOPG010000002.1"/>
</dbReference>
<evidence type="ECO:0000313" key="2">
    <source>
        <dbReference type="EMBL" id="MBC5686325.1"/>
    </source>
</evidence>
<evidence type="ECO:0008006" key="4">
    <source>
        <dbReference type="Google" id="ProtNLM"/>
    </source>
</evidence>
<sequence>MRIASSNVAMASSHQETKFSYKQSMTMEAAASKNLAGAIFTKSEEMDGADYRTSMLEYKKQQEQEAAQKRKENEERSAKEMLERTKSTNRTNGSGRLEMSDQYKIKLEMIKRMFELLRQGKSLMDSGLATSDSNNVLDLRSPFYRNQDMESSWSSSGSDGSSMGSELPVIGTTGSGTIWQRVTATSGFYTEAESTTFATSGIVRTVDGRDINFNMEVSMSRAFTASINSLEVESYIKTDPLMINLDTDIGSVSDQKFFFDLDTDGKEEEISFAGKGSGFLALDRNGDGKINDGSELFGTKSGDGFKDLAAYDADGNGWIDENDAIFSQLKIWTKDEDGKDKLISLKDADVGAIYLGNADTQFSLKDDDHKLNGEIKKTGIYLHESSGEVGTVNHVDLIV</sequence>